<evidence type="ECO:0000313" key="2">
    <source>
        <dbReference type="EMBL" id="GBH22121.1"/>
    </source>
</evidence>
<name>A0A2V0RA95_9ZZZZ</name>
<sequence length="852" mass="93709">MSGSKESPESPPAPLGGESFPIGTFVSSAMAPAPPSDRIPETSALTSRTFTRGALPSSLVVTVEALGISRVVTARDRDVDNLPNDPEDRRASIAEMLRKPILAAPSIVKVGKLNDVQFINYEALENDWAKLETDTTLAEAIGSRAAVSRQSIINPVTKLTNAMMYNGRINHARHQVALRNAFAGVVRASEVRDFLHRILTTRHGMSLPETVDLTGYYVRLPPPMSPRYLRPILGLGPFSRSRFAALGSSFVSGLIVSSTEPDMGQIDAARLGTSQALDAAPISSRPDVAIKTGSTLLQIIGSGGGIVPRLPSGVIPKVSFQHAPYYVVAWFALFPAIGSSTELALIHIFLHAMMNYVESVRRSGTVPMVRKTLPLSSHGMTMANLEMHIISPRLLTFVRLMVRARAVIHATSISNAAPMSTVAGARVFTPIEIPGMVPIPSSDFSSVDFTSESWRTAYVPRIAYLFNELSTMMSHVQYMTKSPASPSDAARAWLNVAMNWEYHLLPEFAAVLTDRPVAAPFLVMPGRNELHDDSLIYAPIELDGPFQWMLNNVLPVVHKPPDFDMLHGSLESLGRIASTMRTLRRGFNPPINTRPSAYFDEFVRLLPDALGEWVSKIRDARLEASFQKSYAAIPRLLPTDVDPSVADSILDATYGSLRRDTAMGWVFFPQGMGFHPLSQRPTIGHVSPETLHLNPMGPGRQPDIPSLHIYAMRYANVTSDKKIRTVSTDEFKLMTPAEVSALQTPIFIPLRFDVTYQRVSAPVPFRDGGRLFDLDHAPPTVRFIRYSSAERHRTWVSTQLHAGDLGPLVVPVLEELVPYRSYAMGPYLQIYPVPNEKRIVDLDALRKMVGTA</sequence>
<comment type="caution">
    <text evidence="2">The sequence shown here is derived from an EMBL/GenBank/DDBJ whole genome shotgun (WGS) entry which is preliminary data.</text>
</comment>
<proteinExistence type="predicted"/>
<organism evidence="2">
    <name type="scientific">viral metagenome</name>
    <dbReference type="NCBI Taxonomy" id="1070528"/>
    <lineage>
        <taxon>unclassified sequences</taxon>
        <taxon>metagenomes</taxon>
        <taxon>organismal metagenomes</taxon>
    </lineage>
</organism>
<feature type="region of interest" description="Disordered" evidence="1">
    <location>
        <begin position="1"/>
        <end position="41"/>
    </location>
</feature>
<evidence type="ECO:0000256" key="1">
    <source>
        <dbReference type="SAM" id="MobiDB-lite"/>
    </source>
</evidence>
<protein>
    <submittedName>
        <fullName evidence="2">Uncharacterized protein</fullName>
    </submittedName>
</protein>
<accession>A0A2V0RA95</accession>
<reference evidence="2" key="1">
    <citation type="submission" date="2017-04" db="EMBL/GenBank/DDBJ databases">
        <title>Unveiling RNA virosphere associated with marine microorganisms.</title>
        <authorList>
            <person name="Urayama S."/>
            <person name="Takaki Y."/>
            <person name="Nishi S."/>
            <person name="Yoshida Y."/>
            <person name="Deguchi S."/>
            <person name="Takai K."/>
            <person name="Nunoura T."/>
        </authorList>
    </citation>
    <scope>NUCLEOTIDE SEQUENCE</scope>
</reference>
<dbReference type="EMBL" id="BDQA01000664">
    <property type="protein sequence ID" value="GBH22121.1"/>
    <property type="molecule type" value="Genomic_RNA"/>
</dbReference>
<dbReference type="AlphaFoldDB" id="A0A2V0RA95"/>